<dbReference type="Proteomes" id="UP001165082">
    <property type="component" value="Unassembled WGS sequence"/>
</dbReference>
<dbReference type="EMBL" id="BRXZ01003128">
    <property type="protein sequence ID" value="GMH47933.1"/>
    <property type="molecule type" value="Genomic_DNA"/>
</dbReference>
<keyword evidence="2" id="KW-0812">Transmembrane</keyword>
<keyword evidence="4" id="KW-1185">Reference proteome</keyword>
<protein>
    <submittedName>
        <fullName evidence="3">Uncharacterized protein</fullName>
    </submittedName>
</protein>
<organism evidence="3 4">
    <name type="scientific">Triparma retinervis</name>
    <dbReference type="NCBI Taxonomy" id="2557542"/>
    <lineage>
        <taxon>Eukaryota</taxon>
        <taxon>Sar</taxon>
        <taxon>Stramenopiles</taxon>
        <taxon>Ochrophyta</taxon>
        <taxon>Bolidophyceae</taxon>
        <taxon>Parmales</taxon>
        <taxon>Triparmaceae</taxon>
        <taxon>Triparma</taxon>
    </lineage>
</organism>
<evidence type="ECO:0000256" key="2">
    <source>
        <dbReference type="SAM" id="Phobius"/>
    </source>
</evidence>
<comment type="caution">
    <text evidence="3">The sequence shown here is derived from an EMBL/GenBank/DDBJ whole genome shotgun (WGS) entry which is preliminary data.</text>
</comment>
<accession>A0A9W6ZB85</accession>
<evidence type="ECO:0000313" key="3">
    <source>
        <dbReference type="EMBL" id="GMH47933.1"/>
    </source>
</evidence>
<dbReference type="AlphaFoldDB" id="A0A9W6ZB85"/>
<feature type="region of interest" description="Disordered" evidence="1">
    <location>
        <begin position="91"/>
        <end position="112"/>
    </location>
</feature>
<gene>
    <name evidence="3" type="ORF">TrRE_jg10665</name>
</gene>
<keyword evidence="2" id="KW-0472">Membrane</keyword>
<feature type="transmembrane region" description="Helical" evidence="2">
    <location>
        <begin position="40"/>
        <end position="59"/>
    </location>
</feature>
<evidence type="ECO:0000313" key="4">
    <source>
        <dbReference type="Proteomes" id="UP001165082"/>
    </source>
</evidence>
<evidence type="ECO:0000256" key="1">
    <source>
        <dbReference type="SAM" id="MobiDB-lite"/>
    </source>
</evidence>
<proteinExistence type="predicted"/>
<sequence length="112" mass="13243">MHAGDQILSEDRPRLLASNATDLEPFGLIKYWRLLEHNPWLFVLFLILFLAVGCIVMNIERLQKKKEELRLRWWMFKERMRAVKRTWKETGRRGGDEEAATSPMALEATTRV</sequence>
<name>A0A9W6ZB85_9STRA</name>
<keyword evidence="2" id="KW-1133">Transmembrane helix</keyword>
<reference evidence="3" key="1">
    <citation type="submission" date="2022-07" db="EMBL/GenBank/DDBJ databases">
        <title>Genome analysis of Parmales, a sister group of diatoms, reveals the evolutionary specialization of diatoms from phago-mixotrophs to photoautotrophs.</title>
        <authorList>
            <person name="Ban H."/>
            <person name="Sato S."/>
            <person name="Yoshikawa S."/>
            <person name="Kazumasa Y."/>
            <person name="Nakamura Y."/>
            <person name="Ichinomiya M."/>
            <person name="Saitoh K."/>
            <person name="Sato N."/>
            <person name="Blanc-Mathieu R."/>
            <person name="Endo H."/>
            <person name="Kuwata A."/>
            <person name="Ogata H."/>
        </authorList>
    </citation>
    <scope>NUCLEOTIDE SEQUENCE</scope>
</reference>